<feature type="transmembrane region" description="Helical" evidence="2">
    <location>
        <begin position="15"/>
        <end position="34"/>
    </location>
</feature>
<sequence length="266" mass="28982">MLASPPLLLADLADLARVVMPIIIVVIYGVAHLVGAMQQEKKKREQAAPRPKPEPDPFDMGRPAGVPDRASLERPAANPAPSAKPVTLEETLRREVEEFLRRAQGEAKPKPAAPKRPPQPQRQRPTPQKKAPEPQLEEVQPRRLVDAPGSLTSRAAESVADTSRNNLPTGAAVDAYVTEQMRGVASIGQHASRLGEEVALADDRMQAQLQQKFDHRVGTLAPVSNAAPKSAAATAAKEFRELLARPGGIRQVIIANEILRRPEERW</sequence>
<name>A0A5K7XC76_9BACT</name>
<feature type="compositionally biased region" description="Basic and acidic residues" evidence="1">
    <location>
        <begin position="40"/>
        <end position="55"/>
    </location>
</feature>
<dbReference type="RefSeq" id="WP_152096980.1">
    <property type="nucleotide sequence ID" value="NZ_AP021861.1"/>
</dbReference>
<organism evidence="3 4">
    <name type="scientific">Lacipirellula parvula</name>
    <dbReference type="NCBI Taxonomy" id="2650471"/>
    <lineage>
        <taxon>Bacteria</taxon>
        <taxon>Pseudomonadati</taxon>
        <taxon>Planctomycetota</taxon>
        <taxon>Planctomycetia</taxon>
        <taxon>Pirellulales</taxon>
        <taxon>Lacipirellulaceae</taxon>
        <taxon>Lacipirellula</taxon>
    </lineage>
</organism>
<evidence type="ECO:0000256" key="1">
    <source>
        <dbReference type="SAM" id="MobiDB-lite"/>
    </source>
</evidence>
<dbReference type="EMBL" id="AP021861">
    <property type="protein sequence ID" value="BBO30679.1"/>
    <property type="molecule type" value="Genomic_DNA"/>
</dbReference>
<protein>
    <submittedName>
        <fullName evidence="3">Uncharacterized protein</fullName>
    </submittedName>
</protein>
<keyword evidence="2" id="KW-1133">Transmembrane helix</keyword>
<feature type="compositionally biased region" description="Basic and acidic residues" evidence="1">
    <location>
        <begin position="90"/>
        <end position="109"/>
    </location>
</feature>
<evidence type="ECO:0000313" key="3">
    <source>
        <dbReference type="EMBL" id="BBO30679.1"/>
    </source>
</evidence>
<feature type="compositionally biased region" description="Polar residues" evidence="1">
    <location>
        <begin position="150"/>
        <end position="166"/>
    </location>
</feature>
<accession>A0A5K7XC76</accession>
<keyword evidence="4" id="KW-1185">Reference proteome</keyword>
<reference evidence="4" key="1">
    <citation type="submission" date="2019-10" db="EMBL/GenBank/DDBJ databases">
        <title>Lacipirellula parvula gen. nov., sp. nov., representing a lineage of planctomycetes widespread in freshwater anoxic habitats, and description of the family Lacipirellulaceae.</title>
        <authorList>
            <person name="Dedysh S.N."/>
            <person name="Kulichevskaya I.S."/>
            <person name="Beletsky A.V."/>
            <person name="Rakitin A.L."/>
            <person name="Mardanov A.V."/>
            <person name="Ivanova A.A."/>
            <person name="Saltykova V.X."/>
            <person name="Rijpstra W.I.C."/>
            <person name="Sinninghe Damste J.S."/>
            <person name="Ravin N.V."/>
        </authorList>
    </citation>
    <scope>NUCLEOTIDE SEQUENCE [LARGE SCALE GENOMIC DNA]</scope>
    <source>
        <strain evidence="4">PX69</strain>
    </source>
</reference>
<feature type="region of interest" description="Disordered" evidence="1">
    <location>
        <begin position="40"/>
        <end position="166"/>
    </location>
</feature>
<feature type="compositionally biased region" description="Pro residues" evidence="1">
    <location>
        <begin position="111"/>
        <end position="120"/>
    </location>
</feature>
<keyword evidence="2" id="KW-0472">Membrane</keyword>
<proteinExistence type="predicted"/>
<dbReference type="AlphaFoldDB" id="A0A5K7XC76"/>
<keyword evidence="2" id="KW-0812">Transmembrane</keyword>
<evidence type="ECO:0000256" key="2">
    <source>
        <dbReference type="SAM" id="Phobius"/>
    </source>
</evidence>
<evidence type="ECO:0000313" key="4">
    <source>
        <dbReference type="Proteomes" id="UP000326837"/>
    </source>
</evidence>
<dbReference type="Proteomes" id="UP000326837">
    <property type="component" value="Chromosome"/>
</dbReference>
<gene>
    <name evidence="3" type="ORF">PLANPX_0291</name>
</gene>
<dbReference type="KEGG" id="lpav:PLANPX_0291"/>